<gene>
    <name evidence="1" type="ORF">CPELLU_LOCUS20413</name>
</gene>
<reference evidence="1" key="1">
    <citation type="submission" date="2021-06" db="EMBL/GenBank/DDBJ databases">
        <authorList>
            <person name="Kallberg Y."/>
            <person name="Tangrot J."/>
            <person name="Rosling A."/>
        </authorList>
    </citation>
    <scope>NUCLEOTIDE SEQUENCE</scope>
    <source>
        <strain evidence="1">FL966</strain>
    </source>
</reference>
<evidence type="ECO:0000313" key="2">
    <source>
        <dbReference type="Proteomes" id="UP000789759"/>
    </source>
</evidence>
<dbReference type="EMBL" id="CAJVQA010060769">
    <property type="protein sequence ID" value="CAG8828563.1"/>
    <property type="molecule type" value="Genomic_DNA"/>
</dbReference>
<dbReference type="AlphaFoldDB" id="A0A9N9KJ59"/>
<accession>A0A9N9KJ59</accession>
<keyword evidence="2" id="KW-1185">Reference proteome</keyword>
<protein>
    <submittedName>
        <fullName evidence="1">7479_t:CDS:1</fullName>
    </submittedName>
</protein>
<sequence>MNYNNSSSSSNLLNENCDEFILKELIENNKRKKSLFLSIYQTVLYSLNRNIELDKIQRALLINQIDITIGCHIAKNTFYQKDVIENIEELLKIKQFITELSKDDIIKYLDKVIRRN</sequence>
<organism evidence="1 2">
    <name type="scientific">Cetraspora pellucida</name>
    <dbReference type="NCBI Taxonomy" id="1433469"/>
    <lineage>
        <taxon>Eukaryota</taxon>
        <taxon>Fungi</taxon>
        <taxon>Fungi incertae sedis</taxon>
        <taxon>Mucoromycota</taxon>
        <taxon>Glomeromycotina</taxon>
        <taxon>Glomeromycetes</taxon>
        <taxon>Diversisporales</taxon>
        <taxon>Gigasporaceae</taxon>
        <taxon>Cetraspora</taxon>
    </lineage>
</organism>
<feature type="non-terminal residue" evidence="1">
    <location>
        <position position="116"/>
    </location>
</feature>
<proteinExistence type="predicted"/>
<dbReference type="Proteomes" id="UP000789759">
    <property type="component" value="Unassembled WGS sequence"/>
</dbReference>
<comment type="caution">
    <text evidence="1">The sequence shown here is derived from an EMBL/GenBank/DDBJ whole genome shotgun (WGS) entry which is preliminary data.</text>
</comment>
<name>A0A9N9KJ59_9GLOM</name>
<evidence type="ECO:0000313" key="1">
    <source>
        <dbReference type="EMBL" id="CAG8828563.1"/>
    </source>
</evidence>